<dbReference type="PANTHER" id="PTHR46551:SF1">
    <property type="entry name" value="SAP DOMAIN-CONTAINING RIBONUCLEOPROTEIN"/>
    <property type="match status" value="1"/>
</dbReference>
<dbReference type="InterPro" id="IPR003034">
    <property type="entry name" value="SAP_dom"/>
</dbReference>
<feature type="region of interest" description="Disordered" evidence="3">
    <location>
        <begin position="42"/>
        <end position="141"/>
    </location>
</feature>
<dbReference type="GO" id="GO:0005634">
    <property type="term" value="C:nucleus"/>
    <property type="evidence" value="ECO:0007669"/>
    <property type="project" value="TreeGrafter"/>
</dbReference>
<evidence type="ECO:0000256" key="1">
    <source>
        <dbReference type="ARBA" id="ARBA00022553"/>
    </source>
</evidence>
<organism evidence="5">
    <name type="scientific">Phaeomonas parva</name>
    <dbReference type="NCBI Taxonomy" id="124430"/>
    <lineage>
        <taxon>Eukaryota</taxon>
        <taxon>Sar</taxon>
        <taxon>Stramenopiles</taxon>
        <taxon>Ochrophyta</taxon>
        <taxon>Pinguiophyceae</taxon>
        <taxon>Pinguiochrysidales</taxon>
        <taxon>Pinguiochrysidaceae</taxon>
        <taxon>Phaeomonas</taxon>
    </lineage>
</organism>
<dbReference type="PANTHER" id="PTHR46551">
    <property type="entry name" value="SAP DOMAIN-CONTAINING RIBONUCLEOPROTEIN"/>
    <property type="match status" value="1"/>
</dbReference>
<dbReference type="SUPFAM" id="SSF68906">
    <property type="entry name" value="SAP domain"/>
    <property type="match status" value="1"/>
</dbReference>
<dbReference type="Pfam" id="PF02037">
    <property type="entry name" value="SAP"/>
    <property type="match status" value="1"/>
</dbReference>
<keyword evidence="1" id="KW-0597">Phosphoprotein</keyword>
<dbReference type="EMBL" id="HBGJ01033234">
    <property type="protein sequence ID" value="CAD9262625.1"/>
    <property type="molecule type" value="Transcribed_RNA"/>
</dbReference>
<evidence type="ECO:0000256" key="2">
    <source>
        <dbReference type="ARBA" id="ARBA00046328"/>
    </source>
</evidence>
<feature type="domain" description="SAP" evidence="4">
    <location>
        <begin position="7"/>
        <end position="41"/>
    </location>
</feature>
<comment type="similarity">
    <text evidence="2">Belongs to the SAP domain-containing ribonucleoprotein family.</text>
</comment>
<proteinExistence type="inferred from homology"/>
<evidence type="ECO:0000259" key="4">
    <source>
        <dbReference type="PROSITE" id="PS50800"/>
    </source>
</evidence>
<evidence type="ECO:0000313" key="5">
    <source>
        <dbReference type="EMBL" id="CAD9262625.1"/>
    </source>
</evidence>
<sequence length="141" mass="14695">MADEEDLNSLTVPELKARLKEAKLPVSGRKTDLVARLAIAAAAGATHARHSRSPSPAPPSLKPAAAPSPPPPSASASASATSQPTQGVPLKSGESAESDPRKRGPLKRGKAEEPASLQLGLGLEEYFEEGEGESKKRRKKT</sequence>
<dbReference type="InterPro" id="IPR036361">
    <property type="entry name" value="SAP_dom_sf"/>
</dbReference>
<dbReference type="GO" id="GO:0016973">
    <property type="term" value="P:poly(A)+ mRNA export from nucleus"/>
    <property type="evidence" value="ECO:0007669"/>
    <property type="project" value="TreeGrafter"/>
</dbReference>
<evidence type="ECO:0000256" key="3">
    <source>
        <dbReference type="SAM" id="MobiDB-lite"/>
    </source>
</evidence>
<dbReference type="AlphaFoldDB" id="A0A7S1XWK0"/>
<dbReference type="SMART" id="SM00513">
    <property type="entry name" value="SAP"/>
    <property type="match status" value="1"/>
</dbReference>
<protein>
    <recommendedName>
        <fullName evidence="4">SAP domain-containing protein</fullName>
    </recommendedName>
</protein>
<accession>A0A7S1XWK0</accession>
<feature type="compositionally biased region" description="Pro residues" evidence="3">
    <location>
        <begin position="55"/>
        <end position="73"/>
    </location>
</feature>
<dbReference type="Gene3D" id="1.10.720.30">
    <property type="entry name" value="SAP domain"/>
    <property type="match status" value="1"/>
</dbReference>
<dbReference type="PROSITE" id="PS50800">
    <property type="entry name" value="SAP"/>
    <property type="match status" value="1"/>
</dbReference>
<reference evidence="5" key="1">
    <citation type="submission" date="2021-01" db="EMBL/GenBank/DDBJ databases">
        <authorList>
            <person name="Corre E."/>
            <person name="Pelletier E."/>
            <person name="Niang G."/>
            <person name="Scheremetjew M."/>
            <person name="Finn R."/>
            <person name="Kale V."/>
            <person name="Holt S."/>
            <person name="Cochrane G."/>
            <person name="Meng A."/>
            <person name="Brown T."/>
            <person name="Cohen L."/>
        </authorList>
    </citation>
    <scope>NUCLEOTIDE SEQUENCE</scope>
    <source>
        <strain evidence="5">CCMP2877</strain>
    </source>
</reference>
<gene>
    <name evidence="5" type="ORF">PPAR1163_LOCUS21008</name>
</gene>
<dbReference type="InterPro" id="IPR052240">
    <property type="entry name" value="SAP_domain_ribonucleoprotein"/>
</dbReference>
<name>A0A7S1XWK0_9STRA</name>